<dbReference type="AlphaFoldDB" id="A0A2V3XZN1"/>
<dbReference type="Pfam" id="PF07009">
    <property type="entry name" value="NusG_II"/>
    <property type="match status" value="1"/>
</dbReference>
<dbReference type="CDD" id="cd09911">
    <property type="entry name" value="Lin0431_like"/>
    <property type="match status" value="1"/>
</dbReference>
<accession>A0A2V3XZN1</accession>
<keyword evidence="2" id="KW-1185">Reference proteome</keyword>
<name>A0A2V3XZN1_9FIRM</name>
<reference evidence="1 2" key="1">
    <citation type="submission" date="2018-05" db="EMBL/GenBank/DDBJ databases">
        <title>Genomic Encyclopedia of Type Strains, Phase IV (KMG-IV): sequencing the most valuable type-strain genomes for metagenomic binning, comparative biology and taxonomic classification.</title>
        <authorList>
            <person name="Goeker M."/>
        </authorList>
    </citation>
    <scope>NUCLEOTIDE SEQUENCE [LARGE SCALE GENOMIC DNA]</scope>
    <source>
        <strain evidence="1 2">DSM 24995</strain>
    </source>
</reference>
<evidence type="ECO:0000313" key="2">
    <source>
        <dbReference type="Proteomes" id="UP000248057"/>
    </source>
</evidence>
<sequence>MMSAENKHIRKKKKELVLILVILAVSALLYAGTRIIFSKPPMRVEISVDGTVIQTLDLNKDTELTVEGWNGGTNHVVIKDGTVHVTEASCPDKVCVNQGTIRRTGEAIICLPNRMIARITGGE</sequence>
<organism evidence="1 2">
    <name type="scientific">Hungatella effluvii</name>
    <dbReference type="NCBI Taxonomy" id="1096246"/>
    <lineage>
        <taxon>Bacteria</taxon>
        <taxon>Bacillati</taxon>
        <taxon>Bacillota</taxon>
        <taxon>Clostridia</taxon>
        <taxon>Lachnospirales</taxon>
        <taxon>Lachnospiraceae</taxon>
        <taxon>Hungatella</taxon>
    </lineage>
</organism>
<evidence type="ECO:0000313" key="1">
    <source>
        <dbReference type="EMBL" id="PXX51343.1"/>
    </source>
</evidence>
<proteinExistence type="predicted"/>
<dbReference type="RefSeq" id="WP_110324192.1">
    <property type="nucleotide sequence ID" value="NZ_QJKD01000010.1"/>
</dbReference>
<dbReference type="Gene3D" id="2.60.320.10">
    <property type="entry name" value="N-utilization substance G protein NusG, insert domain"/>
    <property type="match status" value="1"/>
</dbReference>
<dbReference type="InterPro" id="IPR038690">
    <property type="entry name" value="NusG_2_sf"/>
</dbReference>
<protein>
    <submittedName>
        <fullName evidence="1">Uncharacterized protein</fullName>
    </submittedName>
</protein>
<gene>
    <name evidence="1" type="ORF">DFR60_11043</name>
</gene>
<comment type="caution">
    <text evidence="1">The sequence shown here is derived from an EMBL/GenBank/DDBJ whole genome shotgun (WGS) entry which is preliminary data.</text>
</comment>
<dbReference type="EMBL" id="QJKD01000010">
    <property type="protein sequence ID" value="PXX51343.1"/>
    <property type="molecule type" value="Genomic_DNA"/>
</dbReference>
<dbReference type="Proteomes" id="UP000248057">
    <property type="component" value="Unassembled WGS sequence"/>
</dbReference>
<dbReference type="GeneID" id="86062908"/>